<dbReference type="Pfam" id="PF00107">
    <property type="entry name" value="ADH_zinc_N"/>
    <property type="match status" value="1"/>
</dbReference>
<dbReference type="FunFam" id="3.90.180.10:FF:000100">
    <property type="entry name" value="Putative cinnamyl alcohol dehydrogenase 6"/>
    <property type="match status" value="1"/>
</dbReference>
<dbReference type="InterPro" id="IPR013154">
    <property type="entry name" value="ADH-like_N"/>
</dbReference>
<evidence type="ECO:0000256" key="4">
    <source>
        <dbReference type="ARBA" id="ARBA00022833"/>
    </source>
</evidence>
<comment type="similarity">
    <text evidence="2 6">Belongs to the zinc-containing alcohol dehydrogenase family.</text>
</comment>
<reference evidence="9 10" key="1">
    <citation type="submission" date="2021-07" db="EMBL/GenBank/DDBJ databases">
        <title>The Aristolochia fimbriata genome: insights into angiosperm evolution, floral development and chemical biosynthesis.</title>
        <authorList>
            <person name="Jiao Y."/>
        </authorList>
    </citation>
    <scope>NUCLEOTIDE SEQUENCE [LARGE SCALE GENOMIC DNA]</scope>
    <source>
        <strain evidence="9">IBCAS-2021</strain>
        <tissue evidence="9">Leaf</tissue>
    </source>
</reference>
<evidence type="ECO:0000256" key="3">
    <source>
        <dbReference type="ARBA" id="ARBA00022723"/>
    </source>
</evidence>
<dbReference type="FunFam" id="3.90.180.10:FF:000004">
    <property type="entry name" value="probable cinnamyl alcohol dehydrogenase"/>
    <property type="match status" value="1"/>
</dbReference>
<dbReference type="Gene3D" id="3.40.50.720">
    <property type="entry name" value="NAD(P)-binding Rossmann-like Domain"/>
    <property type="match status" value="1"/>
</dbReference>
<dbReference type="SUPFAM" id="SSF50129">
    <property type="entry name" value="GroES-like"/>
    <property type="match status" value="1"/>
</dbReference>
<keyword evidence="10" id="KW-1185">Reference proteome</keyword>
<dbReference type="InterPro" id="IPR013149">
    <property type="entry name" value="ADH-like_C"/>
</dbReference>
<dbReference type="Gene3D" id="3.90.180.10">
    <property type="entry name" value="Medium-chain alcohol dehydrogenases, catalytic domain"/>
    <property type="match status" value="1"/>
</dbReference>
<dbReference type="GO" id="GO:0016616">
    <property type="term" value="F:oxidoreductase activity, acting on the CH-OH group of donors, NAD or NADP as acceptor"/>
    <property type="evidence" value="ECO:0007669"/>
    <property type="project" value="InterPro"/>
</dbReference>
<evidence type="ECO:0000256" key="5">
    <source>
        <dbReference type="ARBA" id="ARBA00023002"/>
    </source>
</evidence>
<feature type="chain" id="PRO_5043865799" description="Enoyl reductase (ER) domain-containing protein" evidence="7">
    <location>
        <begin position="26"/>
        <end position="384"/>
    </location>
</feature>
<dbReference type="InterPro" id="IPR011032">
    <property type="entry name" value="GroES-like_sf"/>
</dbReference>
<feature type="domain" description="Enoyl reductase (ER)" evidence="8">
    <location>
        <begin position="48"/>
        <end position="376"/>
    </location>
</feature>
<dbReference type="SUPFAM" id="SSF51735">
    <property type="entry name" value="NAD(P)-binding Rossmann-fold domains"/>
    <property type="match status" value="1"/>
</dbReference>
<organism evidence="9 10">
    <name type="scientific">Aristolochia fimbriata</name>
    <name type="common">White veined hardy Dutchman's pipe vine</name>
    <dbReference type="NCBI Taxonomy" id="158543"/>
    <lineage>
        <taxon>Eukaryota</taxon>
        <taxon>Viridiplantae</taxon>
        <taxon>Streptophyta</taxon>
        <taxon>Embryophyta</taxon>
        <taxon>Tracheophyta</taxon>
        <taxon>Spermatophyta</taxon>
        <taxon>Magnoliopsida</taxon>
        <taxon>Magnoliidae</taxon>
        <taxon>Piperales</taxon>
        <taxon>Aristolochiaceae</taxon>
        <taxon>Aristolochia</taxon>
    </lineage>
</organism>
<keyword evidence="5" id="KW-0560">Oxidoreductase</keyword>
<dbReference type="AlphaFoldDB" id="A0AAV7DT05"/>
<dbReference type="InterPro" id="IPR047109">
    <property type="entry name" value="CAD-like"/>
</dbReference>
<gene>
    <name evidence="9" type="ORF">H6P81_019299</name>
</gene>
<dbReference type="InterPro" id="IPR020843">
    <property type="entry name" value="ER"/>
</dbReference>
<dbReference type="GO" id="GO:0009809">
    <property type="term" value="P:lignin biosynthetic process"/>
    <property type="evidence" value="ECO:0007669"/>
    <property type="project" value="UniProtKB-ARBA"/>
</dbReference>
<evidence type="ECO:0000256" key="1">
    <source>
        <dbReference type="ARBA" id="ARBA00001947"/>
    </source>
</evidence>
<dbReference type="InterPro" id="IPR036291">
    <property type="entry name" value="NAD(P)-bd_dom_sf"/>
</dbReference>
<evidence type="ECO:0000256" key="6">
    <source>
        <dbReference type="RuleBase" id="RU361277"/>
    </source>
</evidence>
<evidence type="ECO:0000313" key="9">
    <source>
        <dbReference type="EMBL" id="KAG9439134.1"/>
    </source>
</evidence>
<dbReference type="Pfam" id="PF08240">
    <property type="entry name" value="ADH_N"/>
    <property type="match status" value="1"/>
</dbReference>
<dbReference type="InterPro" id="IPR002328">
    <property type="entry name" value="ADH_Zn_CS"/>
</dbReference>
<evidence type="ECO:0000256" key="2">
    <source>
        <dbReference type="ARBA" id="ARBA00008072"/>
    </source>
</evidence>
<sequence length="384" mass="41523">MFIFNLSRFGSFLALLLSWVRKLMAESSERSSSTTQEAFGWAARDASGILSPFHFTRRVTGEEDVRLKVLYCGVCHTDLHTARNDFGFSSYPIVLGHEITGVVTEVGSNVRKFKVGDTVGVGCLVDSCRTCENCKADLESYCPGQELTYTIFPTDGPVNHGGFSDVMVVNQDFVVGIPDKFPLDGAAPLLCAGITVYSPMRYFGLDRPGTRLGVVGLGGLGHAAVKFGKAFGANVTVISTSPSKEKEALQRLGADSFLVSRNPDQMQAAVGTLDGIIDTVAASHDLSQLIDLLKTNGKLVIVGAFLEPWQLPAIPMLNGRKLVAGSQIGGIKETHEMMNFAAEHNITADVEVIPMDYINTAMERLAKGDVKYRFVIDVGNTLMK</sequence>
<comment type="caution">
    <text evidence="9">The sequence shown here is derived from an EMBL/GenBank/DDBJ whole genome shotgun (WGS) entry which is preliminary data.</text>
</comment>
<dbReference type="Proteomes" id="UP000825729">
    <property type="component" value="Unassembled WGS sequence"/>
</dbReference>
<keyword evidence="4 6" id="KW-0862">Zinc</keyword>
<proteinExistence type="inferred from homology"/>
<accession>A0AAV7DT05</accession>
<comment type="cofactor">
    <cofactor evidence="1 6">
        <name>Zn(2+)</name>
        <dbReference type="ChEBI" id="CHEBI:29105"/>
    </cofactor>
</comment>
<dbReference type="GO" id="GO:0008270">
    <property type="term" value="F:zinc ion binding"/>
    <property type="evidence" value="ECO:0007669"/>
    <property type="project" value="InterPro"/>
</dbReference>
<protein>
    <recommendedName>
        <fullName evidence="8">Enoyl reductase (ER) domain-containing protein</fullName>
    </recommendedName>
</protein>
<keyword evidence="7" id="KW-0732">Signal</keyword>
<evidence type="ECO:0000259" key="8">
    <source>
        <dbReference type="SMART" id="SM00829"/>
    </source>
</evidence>
<evidence type="ECO:0000313" key="10">
    <source>
        <dbReference type="Proteomes" id="UP000825729"/>
    </source>
</evidence>
<dbReference type="FunFam" id="3.40.50.720:FF:000022">
    <property type="entry name" value="Cinnamyl alcohol dehydrogenase"/>
    <property type="match status" value="1"/>
</dbReference>
<dbReference type="PROSITE" id="PS00059">
    <property type="entry name" value="ADH_ZINC"/>
    <property type="match status" value="1"/>
</dbReference>
<evidence type="ECO:0000256" key="7">
    <source>
        <dbReference type="SAM" id="SignalP"/>
    </source>
</evidence>
<name>A0AAV7DT05_ARIFI</name>
<feature type="signal peptide" evidence="7">
    <location>
        <begin position="1"/>
        <end position="25"/>
    </location>
</feature>
<dbReference type="PANTHER" id="PTHR42683">
    <property type="entry name" value="ALDEHYDE REDUCTASE"/>
    <property type="match status" value="1"/>
</dbReference>
<dbReference type="CDD" id="cd05283">
    <property type="entry name" value="CAD1"/>
    <property type="match status" value="1"/>
</dbReference>
<dbReference type="SMART" id="SM00829">
    <property type="entry name" value="PKS_ER"/>
    <property type="match status" value="1"/>
</dbReference>
<dbReference type="EMBL" id="JAINDJ010000008">
    <property type="protein sequence ID" value="KAG9439134.1"/>
    <property type="molecule type" value="Genomic_DNA"/>
</dbReference>
<keyword evidence="3 6" id="KW-0479">Metal-binding</keyword>